<keyword evidence="3" id="KW-1185">Reference proteome</keyword>
<accession>A0A2T3ILT9</accession>
<dbReference type="Proteomes" id="UP000241222">
    <property type="component" value="Unassembled WGS sequence"/>
</dbReference>
<feature type="transmembrane region" description="Helical" evidence="1">
    <location>
        <begin position="42"/>
        <end position="59"/>
    </location>
</feature>
<organism evidence="2 3">
    <name type="scientific">Photobacterium lutimaris</name>
    <dbReference type="NCBI Taxonomy" id="388278"/>
    <lineage>
        <taxon>Bacteria</taxon>
        <taxon>Pseudomonadati</taxon>
        <taxon>Pseudomonadota</taxon>
        <taxon>Gammaproteobacteria</taxon>
        <taxon>Vibrionales</taxon>
        <taxon>Vibrionaceae</taxon>
        <taxon>Photobacterium</taxon>
    </lineage>
</organism>
<evidence type="ECO:0000313" key="3">
    <source>
        <dbReference type="Proteomes" id="UP000241222"/>
    </source>
</evidence>
<comment type="caution">
    <text evidence="2">The sequence shown here is derived from an EMBL/GenBank/DDBJ whole genome shotgun (WGS) entry which is preliminary data.</text>
</comment>
<dbReference type="AlphaFoldDB" id="A0A2T3ILT9"/>
<dbReference type="EMBL" id="PYMH01000020">
    <property type="protein sequence ID" value="PSU29307.1"/>
    <property type="molecule type" value="Genomic_DNA"/>
</dbReference>
<keyword evidence="1" id="KW-0812">Transmembrane</keyword>
<protein>
    <submittedName>
        <fullName evidence="2">Uncharacterized protein</fullName>
    </submittedName>
</protein>
<evidence type="ECO:0000256" key="1">
    <source>
        <dbReference type="SAM" id="Phobius"/>
    </source>
</evidence>
<evidence type="ECO:0000313" key="2">
    <source>
        <dbReference type="EMBL" id="PSU29307.1"/>
    </source>
</evidence>
<reference evidence="2 3" key="1">
    <citation type="submission" date="2018-03" db="EMBL/GenBank/DDBJ databases">
        <title>Whole genome sequencing of Histamine producing bacteria.</title>
        <authorList>
            <person name="Butler K."/>
        </authorList>
    </citation>
    <scope>NUCLEOTIDE SEQUENCE [LARGE SCALE GENOMIC DNA]</scope>
    <source>
        <strain evidence="2 3">JCM 13586</strain>
    </source>
</reference>
<keyword evidence="1" id="KW-1133">Transmembrane helix</keyword>
<name>A0A2T3ILT9_9GAMM</name>
<keyword evidence="1" id="KW-0472">Membrane</keyword>
<sequence>MIVIDHHCLLYKRAPVNRGSLNKGYAMDGTCPSQRVKRVISNWRSIVLILIALLLVVVSRPSSPIIHSSLKVNEYIEHRLNEMKVNQEGNLASRMLVDLMFGNVRGGEINN</sequence>
<proteinExistence type="predicted"/>
<gene>
    <name evidence="2" type="ORF">C9I99_25120</name>
</gene>